<dbReference type="AlphaFoldDB" id="A0A6P3VXP4"/>
<evidence type="ECO:0000256" key="7">
    <source>
        <dbReference type="ARBA" id="ARBA00023157"/>
    </source>
</evidence>
<keyword evidence="5 12" id="KW-0297">G-protein coupled receptor</keyword>
<dbReference type="Proteomes" id="UP000515152">
    <property type="component" value="Chromosome 15"/>
</dbReference>
<dbReference type="PRINTS" id="PR01830">
    <property type="entry name" value="TRACEAMINER"/>
</dbReference>
<feature type="transmembrane region" description="Helical" evidence="13">
    <location>
        <begin position="39"/>
        <end position="61"/>
    </location>
</feature>
<feature type="domain" description="G-protein coupled receptors family 1 profile" evidence="14">
    <location>
        <begin position="53"/>
        <end position="316"/>
    </location>
</feature>
<evidence type="ECO:0000256" key="1">
    <source>
        <dbReference type="ARBA" id="ARBA00004651"/>
    </source>
</evidence>
<dbReference type="Gene3D" id="1.20.1070.10">
    <property type="entry name" value="Rhodopsin 7-helix transmembrane proteins"/>
    <property type="match status" value="1"/>
</dbReference>
<keyword evidence="7" id="KW-1015">Disulfide bond</keyword>
<evidence type="ECO:0000313" key="16">
    <source>
        <dbReference type="RefSeq" id="XP_012684009.2"/>
    </source>
</evidence>
<dbReference type="PANTHER" id="PTHR24249:SF415">
    <property type="entry name" value="TRACE AMINE-ASSOCIATED RECEPTOR 1"/>
    <property type="match status" value="1"/>
</dbReference>
<accession>A0A6P3VXP4</accession>
<keyword evidence="10 12" id="KW-0807">Transducer</keyword>
<dbReference type="PROSITE" id="PS00237">
    <property type="entry name" value="G_PROTEIN_RECEP_F1_1"/>
    <property type="match status" value="1"/>
</dbReference>
<feature type="transmembrane region" description="Helical" evidence="13">
    <location>
        <begin position="265"/>
        <end position="289"/>
    </location>
</feature>
<evidence type="ECO:0000256" key="6">
    <source>
        <dbReference type="ARBA" id="ARBA00023136"/>
    </source>
</evidence>
<gene>
    <name evidence="16" type="primary">LOC105901157</name>
</gene>
<reference evidence="16" key="1">
    <citation type="submission" date="2025-08" db="UniProtKB">
        <authorList>
            <consortium name="RefSeq"/>
        </authorList>
    </citation>
    <scope>IDENTIFICATION</scope>
</reference>
<dbReference type="InterPro" id="IPR050569">
    <property type="entry name" value="TAAR"/>
</dbReference>
<dbReference type="PRINTS" id="PR00237">
    <property type="entry name" value="GPCRRHODOPSN"/>
</dbReference>
<feature type="transmembrane region" description="Helical" evidence="13">
    <location>
        <begin position="73"/>
        <end position="91"/>
    </location>
</feature>
<comment type="similarity">
    <text evidence="12">Belongs to the G-protein coupled receptor 1 family.</text>
</comment>
<keyword evidence="6 13" id="KW-0472">Membrane</keyword>
<keyword evidence="9" id="KW-0325">Glycoprotein</keyword>
<evidence type="ECO:0000259" key="14">
    <source>
        <dbReference type="PROSITE" id="PS50262"/>
    </source>
</evidence>
<evidence type="ECO:0000256" key="10">
    <source>
        <dbReference type="ARBA" id="ARBA00023224"/>
    </source>
</evidence>
<evidence type="ECO:0000256" key="4">
    <source>
        <dbReference type="ARBA" id="ARBA00022989"/>
    </source>
</evidence>
<keyword evidence="3 12" id="KW-0812">Transmembrane</keyword>
<keyword evidence="8 12" id="KW-0675">Receptor</keyword>
<feature type="transmembrane region" description="Helical" evidence="13">
    <location>
        <begin position="212"/>
        <end position="230"/>
    </location>
</feature>
<evidence type="ECO:0000256" key="3">
    <source>
        <dbReference type="ARBA" id="ARBA00022692"/>
    </source>
</evidence>
<keyword evidence="15" id="KW-1185">Reference proteome</keyword>
<dbReference type="KEGG" id="char:105901157"/>
<comment type="subcellular location">
    <subcellularLocation>
        <location evidence="1">Cell membrane</location>
        <topology evidence="1">Multi-pass membrane protein</topology>
    </subcellularLocation>
</comment>
<evidence type="ECO:0000313" key="15">
    <source>
        <dbReference type="Proteomes" id="UP000515152"/>
    </source>
</evidence>
<dbReference type="GO" id="GO:0001594">
    <property type="term" value="F:trace-amine receptor activity"/>
    <property type="evidence" value="ECO:0007669"/>
    <property type="project" value="InterPro"/>
</dbReference>
<dbReference type="SUPFAM" id="SSF81321">
    <property type="entry name" value="Family A G protein-coupled receptor-like"/>
    <property type="match status" value="1"/>
</dbReference>
<evidence type="ECO:0000256" key="12">
    <source>
        <dbReference type="RuleBase" id="RU000688"/>
    </source>
</evidence>
<evidence type="ECO:0000256" key="13">
    <source>
        <dbReference type="SAM" id="Phobius"/>
    </source>
</evidence>
<dbReference type="RefSeq" id="XP_012684009.2">
    <property type="nucleotide sequence ID" value="XM_012828555.2"/>
</dbReference>
<evidence type="ECO:0000256" key="5">
    <source>
        <dbReference type="ARBA" id="ARBA00023040"/>
    </source>
</evidence>
<dbReference type="PANTHER" id="PTHR24249">
    <property type="entry name" value="HISTAMINE RECEPTOR-RELATED G-PROTEIN COUPLED RECEPTOR"/>
    <property type="match status" value="1"/>
</dbReference>
<feature type="transmembrane region" description="Helical" evidence="13">
    <location>
        <begin position="301"/>
        <end position="323"/>
    </location>
</feature>
<dbReference type="PROSITE" id="PS50262">
    <property type="entry name" value="G_PROTEIN_RECEP_F1_2"/>
    <property type="match status" value="1"/>
</dbReference>
<feature type="transmembrane region" description="Helical" evidence="13">
    <location>
        <begin position="111"/>
        <end position="132"/>
    </location>
</feature>
<dbReference type="InterPro" id="IPR009132">
    <property type="entry name" value="TAAR_fam"/>
</dbReference>
<proteinExistence type="inferred from homology"/>
<sequence>MEGKNQTYPDNTDPVPLCYESVNGSCPKFTYPVAIRLPLYIFFGATVVITVMGNLLVIITVAHFKQLHTPTNYLIQSLAMADLLVGAFLMPPCMVRSVETCWYLGHFYCKIHSSIDVMLCNASILNLSFIAIDRYYAIGHPLGYQTTITPSVTAIMIFISWSVPALVGFGMIFLELNIMGFEEFYYNNFYCEGACILFQGGLSGALSSILSFYIPGVIMLCIYAKIYLIAQKQARSIQDKHNINGSSGKNPSAASKMERKATRTLAIIMGVFLALWLPFFVCNIIDPFIGYSIPPLVFDMVVWIGYLNSTCNPIVYALFYSWFRNAFKMILFGNVFRQNSSSLNLLSE</sequence>
<feature type="transmembrane region" description="Helical" evidence="13">
    <location>
        <begin position="152"/>
        <end position="174"/>
    </location>
</feature>
<dbReference type="InterPro" id="IPR000276">
    <property type="entry name" value="GPCR_Rhodpsn"/>
</dbReference>
<organism evidence="15 16">
    <name type="scientific">Clupea harengus</name>
    <name type="common">Atlantic herring</name>
    <dbReference type="NCBI Taxonomy" id="7950"/>
    <lineage>
        <taxon>Eukaryota</taxon>
        <taxon>Metazoa</taxon>
        <taxon>Chordata</taxon>
        <taxon>Craniata</taxon>
        <taxon>Vertebrata</taxon>
        <taxon>Euteleostomi</taxon>
        <taxon>Actinopterygii</taxon>
        <taxon>Neopterygii</taxon>
        <taxon>Teleostei</taxon>
        <taxon>Clupei</taxon>
        <taxon>Clupeiformes</taxon>
        <taxon>Clupeoidei</taxon>
        <taxon>Clupeidae</taxon>
        <taxon>Clupea</taxon>
    </lineage>
</organism>
<name>A0A6P3VXP4_CLUHA</name>
<dbReference type="OrthoDB" id="5959645at2759"/>
<protein>
    <recommendedName>
        <fullName evidence="11">Trace amine-associated receptor 1</fullName>
    </recommendedName>
</protein>
<dbReference type="GeneID" id="105901157"/>
<evidence type="ECO:0000256" key="9">
    <source>
        <dbReference type="ARBA" id="ARBA00023180"/>
    </source>
</evidence>
<dbReference type="GO" id="GO:0005886">
    <property type="term" value="C:plasma membrane"/>
    <property type="evidence" value="ECO:0007669"/>
    <property type="project" value="UniProtKB-SubCell"/>
</dbReference>
<dbReference type="Pfam" id="PF00001">
    <property type="entry name" value="7tm_1"/>
    <property type="match status" value="1"/>
</dbReference>
<evidence type="ECO:0000256" key="8">
    <source>
        <dbReference type="ARBA" id="ARBA00023170"/>
    </source>
</evidence>
<dbReference type="FunFam" id="1.20.1070.10:FF:000030">
    <property type="entry name" value="trace amine-associated receptor 1"/>
    <property type="match status" value="1"/>
</dbReference>
<dbReference type="InterPro" id="IPR017452">
    <property type="entry name" value="GPCR_Rhodpsn_7TM"/>
</dbReference>
<keyword evidence="4 13" id="KW-1133">Transmembrane helix</keyword>
<dbReference type="SMART" id="SM01381">
    <property type="entry name" value="7TM_GPCR_Srsx"/>
    <property type="match status" value="1"/>
</dbReference>
<evidence type="ECO:0000256" key="2">
    <source>
        <dbReference type="ARBA" id="ARBA00022475"/>
    </source>
</evidence>
<evidence type="ECO:0000256" key="11">
    <source>
        <dbReference type="ARBA" id="ARBA00039439"/>
    </source>
</evidence>
<dbReference type="CDD" id="cd15314">
    <property type="entry name" value="7tmA_TAAR1"/>
    <property type="match status" value="1"/>
</dbReference>
<keyword evidence="2" id="KW-1003">Cell membrane</keyword>